<evidence type="ECO:0000259" key="15">
    <source>
        <dbReference type="Pfam" id="PF04928"/>
    </source>
</evidence>
<dbReference type="OMA" id="EWKWPQP"/>
<evidence type="ECO:0000256" key="4">
    <source>
        <dbReference type="ARBA" id="ARBA00010912"/>
    </source>
</evidence>
<dbReference type="SUPFAM" id="SSF81301">
    <property type="entry name" value="Nucleotidyltransferase"/>
    <property type="match status" value="1"/>
</dbReference>
<keyword evidence="10" id="KW-0067">ATP-binding</keyword>
<evidence type="ECO:0000256" key="5">
    <source>
        <dbReference type="ARBA" id="ARBA00012388"/>
    </source>
</evidence>
<keyword evidence="11" id="KW-0460">Magnesium</keyword>
<evidence type="ECO:0000313" key="18">
    <source>
        <dbReference type="Proteomes" id="UP000594260"/>
    </source>
</evidence>
<keyword evidence="6" id="KW-0507">mRNA processing</keyword>
<organism evidence="17 18">
    <name type="scientific">Varroa destructor</name>
    <name type="common">Honeybee mite</name>
    <dbReference type="NCBI Taxonomy" id="109461"/>
    <lineage>
        <taxon>Eukaryota</taxon>
        <taxon>Metazoa</taxon>
        <taxon>Ecdysozoa</taxon>
        <taxon>Arthropoda</taxon>
        <taxon>Chelicerata</taxon>
        <taxon>Arachnida</taxon>
        <taxon>Acari</taxon>
        <taxon>Parasitiformes</taxon>
        <taxon>Mesostigmata</taxon>
        <taxon>Gamasina</taxon>
        <taxon>Dermanyssoidea</taxon>
        <taxon>Varroidae</taxon>
        <taxon>Varroa</taxon>
    </lineage>
</organism>
<dbReference type="PANTHER" id="PTHR10682">
    <property type="entry name" value="POLY A POLYMERASE"/>
    <property type="match status" value="1"/>
</dbReference>
<comment type="catalytic activity">
    <reaction evidence="13">
        <text>RNA(n) + ATP = RNA(n)-3'-adenine ribonucleotide + diphosphate</text>
        <dbReference type="Rhea" id="RHEA:11332"/>
        <dbReference type="Rhea" id="RHEA-COMP:14527"/>
        <dbReference type="Rhea" id="RHEA-COMP:17347"/>
        <dbReference type="ChEBI" id="CHEBI:30616"/>
        <dbReference type="ChEBI" id="CHEBI:33019"/>
        <dbReference type="ChEBI" id="CHEBI:140395"/>
        <dbReference type="ChEBI" id="CHEBI:173115"/>
        <dbReference type="EC" id="2.7.7.19"/>
    </reaction>
</comment>
<comment type="subcellular location">
    <subcellularLocation>
        <location evidence="3">Nucleus</location>
    </subcellularLocation>
</comment>
<dbReference type="InterPro" id="IPR007012">
    <property type="entry name" value="PolA_pol_cen_dom"/>
</dbReference>
<dbReference type="EC" id="2.7.7.19" evidence="5"/>
<sequence>MAPGGSYAEGNPEQGDPQSGFQEKHQVEHNYEDERPPPGPLNLRLSSPQPSRAVEYCHLAHNLRQLLYQRGQFECPPQVSERYEVTNRVLSLFKTWLYHVMDAKGLREALHGAPSFRMRQFGSLRLGVQDVTSDIDLCFVGPRWISREEFFTSFPKLLEQYPHEFTKLSVLPLAFVPVIRVTCRNFGIDIVFARAEVDEISRELDLLSSSTIESLVTDIRCIRSLNGYRVTEVVLRFVPRYRVFQLALKTIRFWAKCHKIYSHTLGYLGGISWAILVAKVCTIYPKAGAARIVNKFFLVMSQWRWPEPVMLLPEGYGASPHLWSVTQMPWDIMPIITPVYPQQNSSFNVSKSTLLVMKNAFTEGLRISDAVLLESVDWGKLFEPVDIFLLYEHFVILQTVRHNTDGDDKELWVISVERCMKKFLNGIDQCQQCPVEYLHVSPDYSMRVHEDHLQISWLFGVQFLPDADQHLDDLEEHTQSLFSSIVSSLLGGQVVLDERDFIRSFFVNRHNARELMESRDGWSE</sequence>
<evidence type="ECO:0000256" key="7">
    <source>
        <dbReference type="ARBA" id="ARBA00022679"/>
    </source>
</evidence>
<dbReference type="AlphaFoldDB" id="A0A7M7MBN2"/>
<dbReference type="FunFam" id="1.10.1410.10:FF:000001">
    <property type="entry name" value="Putative poly(A) polymerase gamma"/>
    <property type="match status" value="1"/>
</dbReference>
<feature type="region of interest" description="Disordered" evidence="14">
    <location>
        <begin position="1"/>
        <end position="47"/>
    </location>
</feature>
<dbReference type="Pfam" id="PF04928">
    <property type="entry name" value="PAP_central"/>
    <property type="match status" value="1"/>
</dbReference>
<evidence type="ECO:0000256" key="11">
    <source>
        <dbReference type="ARBA" id="ARBA00022842"/>
    </source>
</evidence>
<keyword evidence="18" id="KW-1185">Reference proteome</keyword>
<dbReference type="InterPro" id="IPR043519">
    <property type="entry name" value="NT_sf"/>
</dbReference>
<evidence type="ECO:0000256" key="8">
    <source>
        <dbReference type="ARBA" id="ARBA00022723"/>
    </source>
</evidence>
<dbReference type="GO" id="GO:0005634">
    <property type="term" value="C:nucleus"/>
    <property type="evidence" value="ECO:0007669"/>
    <property type="project" value="UniProtKB-SubCell"/>
</dbReference>
<dbReference type="InterPro" id="IPR048840">
    <property type="entry name" value="PolA_pol_NTPase"/>
</dbReference>
<evidence type="ECO:0000256" key="10">
    <source>
        <dbReference type="ARBA" id="ARBA00022840"/>
    </source>
</evidence>
<dbReference type="GO" id="GO:0006397">
    <property type="term" value="P:mRNA processing"/>
    <property type="evidence" value="ECO:0007669"/>
    <property type="project" value="UniProtKB-KW"/>
</dbReference>
<keyword evidence="8" id="KW-0479">Metal-binding</keyword>
<feature type="domain" description="Poly(A) polymerase central" evidence="15">
    <location>
        <begin position="243"/>
        <end position="383"/>
    </location>
</feature>
<dbReference type="CDD" id="cd05402">
    <property type="entry name" value="NT_PAP_TUTase"/>
    <property type="match status" value="1"/>
</dbReference>
<dbReference type="SUPFAM" id="SSF81631">
    <property type="entry name" value="PAP/OAS1 substrate-binding domain"/>
    <property type="match status" value="1"/>
</dbReference>
<comment type="cofactor">
    <cofactor evidence="2">
        <name>Mg(2+)</name>
        <dbReference type="ChEBI" id="CHEBI:18420"/>
    </cofactor>
</comment>
<keyword evidence="7" id="KW-0808">Transferase</keyword>
<dbReference type="PANTHER" id="PTHR10682:SF10">
    <property type="entry name" value="POLYNUCLEOTIDE ADENYLYLTRANSFERASE"/>
    <property type="match status" value="1"/>
</dbReference>
<evidence type="ECO:0000256" key="13">
    <source>
        <dbReference type="ARBA" id="ARBA00048830"/>
    </source>
</evidence>
<name>A0A7M7MBN2_VARDE</name>
<keyword evidence="9" id="KW-0547">Nucleotide-binding</keyword>
<dbReference type="RefSeq" id="XP_022650191.1">
    <property type="nucleotide sequence ID" value="XM_022794456.1"/>
</dbReference>
<evidence type="ECO:0000259" key="16">
    <source>
        <dbReference type="Pfam" id="PF20750"/>
    </source>
</evidence>
<evidence type="ECO:0000256" key="9">
    <source>
        <dbReference type="ARBA" id="ARBA00022741"/>
    </source>
</evidence>
<evidence type="ECO:0000256" key="1">
    <source>
        <dbReference type="ARBA" id="ARBA00001936"/>
    </source>
</evidence>
<comment type="cofactor">
    <cofactor evidence="1">
        <name>Mn(2+)</name>
        <dbReference type="ChEBI" id="CHEBI:29035"/>
    </cofactor>
</comment>
<dbReference type="OrthoDB" id="412748at2759"/>
<dbReference type="GO" id="GO:0005524">
    <property type="term" value="F:ATP binding"/>
    <property type="evidence" value="ECO:0007669"/>
    <property type="project" value="UniProtKB-KW"/>
</dbReference>
<accession>A0A7M7MBN2</accession>
<dbReference type="Gene3D" id="3.30.460.10">
    <property type="entry name" value="Beta Polymerase, domain 2"/>
    <property type="match status" value="1"/>
</dbReference>
<dbReference type="Gene3D" id="1.10.1410.10">
    <property type="match status" value="1"/>
</dbReference>
<protein>
    <recommendedName>
        <fullName evidence="5">polynucleotide adenylyltransferase</fullName>
        <ecNumber evidence="5">2.7.7.19</ecNumber>
    </recommendedName>
</protein>
<dbReference type="GO" id="GO:1990817">
    <property type="term" value="F:poly(A) RNA polymerase activity"/>
    <property type="evidence" value="ECO:0007669"/>
    <property type="project" value="UniProtKB-EC"/>
</dbReference>
<evidence type="ECO:0000256" key="6">
    <source>
        <dbReference type="ARBA" id="ARBA00022664"/>
    </source>
</evidence>
<comment type="similarity">
    <text evidence="4">Belongs to the poly(A) polymerase family.</text>
</comment>
<evidence type="ECO:0000256" key="3">
    <source>
        <dbReference type="ARBA" id="ARBA00004123"/>
    </source>
</evidence>
<evidence type="ECO:0000256" key="2">
    <source>
        <dbReference type="ARBA" id="ARBA00001946"/>
    </source>
</evidence>
<dbReference type="Proteomes" id="UP000594260">
    <property type="component" value="Unplaced"/>
</dbReference>
<dbReference type="GeneID" id="111245742"/>
<dbReference type="KEGG" id="vde:111245742"/>
<dbReference type="GO" id="GO:0046872">
    <property type="term" value="F:metal ion binding"/>
    <property type="evidence" value="ECO:0007669"/>
    <property type="project" value="UniProtKB-KW"/>
</dbReference>
<reference evidence="17" key="1">
    <citation type="submission" date="2021-01" db="UniProtKB">
        <authorList>
            <consortium name="EnsemblMetazoa"/>
        </authorList>
    </citation>
    <scope>IDENTIFICATION</scope>
</reference>
<proteinExistence type="inferred from homology"/>
<evidence type="ECO:0000313" key="17">
    <source>
        <dbReference type="EnsemblMetazoa" id="XP_022650191"/>
    </source>
</evidence>
<evidence type="ECO:0000256" key="12">
    <source>
        <dbReference type="ARBA" id="ARBA00023242"/>
    </source>
</evidence>
<feature type="compositionally biased region" description="Basic and acidic residues" evidence="14">
    <location>
        <begin position="22"/>
        <end position="36"/>
    </location>
</feature>
<feature type="domain" description="Poly(A) polymerase nucleotidyltransferase" evidence="16">
    <location>
        <begin position="58"/>
        <end position="238"/>
    </location>
</feature>
<dbReference type="EnsemblMetazoa" id="XM_022794456">
    <property type="protein sequence ID" value="XP_022650191"/>
    <property type="gene ID" value="LOC111245742"/>
</dbReference>
<evidence type="ECO:0000256" key="14">
    <source>
        <dbReference type="SAM" id="MobiDB-lite"/>
    </source>
</evidence>
<keyword evidence="12" id="KW-0539">Nucleus</keyword>
<dbReference type="InParanoid" id="A0A7M7MBN2"/>
<dbReference type="Pfam" id="PF20750">
    <property type="entry name" value="PAP_NTPase"/>
    <property type="match status" value="1"/>
</dbReference>